<dbReference type="Proteomes" id="UP000053097">
    <property type="component" value="Unassembled WGS sequence"/>
</dbReference>
<dbReference type="OMA" id="FRQWCAH"/>
<proteinExistence type="predicted"/>
<sequence length="57" mass="6726">MVENIVGVSDFGLLVHRAFLERDYQFRQWCAHDRPKVFWMTGFFNPQGFLTAMRGSD</sequence>
<evidence type="ECO:0000313" key="3">
    <source>
        <dbReference type="Proteomes" id="UP000053097"/>
    </source>
</evidence>
<name>A0A026WC51_OOCBI</name>
<dbReference type="STRING" id="2015173.A0A026WC51"/>
<accession>A0A026WC51</accession>
<protein>
    <submittedName>
        <fullName evidence="2">Dynein heavy chain 8, axonemal</fullName>
    </submittedName>
</protein>
<dbReference type="AlphaFoldDB" id="A0A026WC51"/>
<evidence type="ECO:0000313" key="2">
    <source>
        <dbReference type="EMBL" id="EZA53637.1"/>
    </source>
</evidence>
<keyword evidence="3" id="KW-1185">Reference proteome</keyword>
<reference evidence="2 3" key="1">
    <citation type="journal article" date="2014" name="Curr. Biol.">
        <title>The genome of the clonal raider ant Cerapachys biroi.</title>
        <authorList>
            <person name="Oxley P.R."/>
            <person name="Ji L."/>
            <person name="Fetter-Pruneda I."/>
            <person name="McKenzie S.K."/>
            <person name="Li C."/>
            <person name="Hu H."/>
            <person name="Zhang G."/>
            <person name="Kronauer D.J."/>
        </authorList>
    </citation>
    <scope>NUCLEOTIDE SEQUENCE [LARGE SCALE GENOMIC DNA]</scope>
</reference>
<organism evidence="2 3">
    <name type="scientific">Ooceraea biroi</name>
    <name type="common">Clonal raider ant</name>
    <name type="synonym">Cerapachys biroi</name>
    <dbReference type="NCBI Taxonomy" id="2015173"/>
    <lineage>
        <taxon>Eukaryota</taxon>
        <taxon>Metazoa</taxon>
        <taxon>Ecdysozoa</taxon>
        <taxon>Arthropoda</taxon>
        <taxon>Hexapoda</taxon>
        <taxon>Insecta</taxon>
        <taxon>Pterygota</taxon>
        <taxon>Neoptera</taxon>
        <taxon>Endopterygota</taxon>
        <taxon>Hymenoptera</taxon>
        <taxon>Apocrita</taxon>
        <taxon>Aculeata</taxon>
        <taxon>Formicoidea</taxon>
        <taxon>Formicidae</taxon>
        <taxon>Dorylinae</taxon>
        <taxon>Ooceraea</taxon>
    </lineage>
</organism>
<evidence type="ECO:0000259" key="1">
    <source>
        <dbReference type="Pfam" id="PF18199"/>
    </source>
</evidence>
<gene>
    <name evidence="2" type="ORF">X777_06901</name>
</gene>
<dbReference type="EMBL" id="KK107276">
    <property type="protein sequence ID" value="EZA53637.1"/>
    <property type="molecule type" value="Genomic_DNA"/>
</dbReference>
<dbReference type="Pfam" id="PF18199">
    <property type="entry name" value="Dynein_C"/>
    <property type="match status" value="1"/>
</dbReference>
<feature type="domain" description="Dynein heavy chain C-terminal" evidence="1">
    <location>
        <begin position="17"/>
        <end position="54"/>
    </location>
</feature>
<dbReference type="InterPro" id="IPR041228">
    <property type="entry name" value="Dynein_C"/>
</dbReference>